<dbReference type="Pfam" id="PF05942">
    <property type="entry name" value="PaREP1"/>
    <property type="match status" value="1"/>
</dbReference>
<name>A0A429GMN1_9CREN</name>
<sequence length="151" mass="17769">MNRRELSLVDLIASILEIDPKTVVEARVELAENTLRRLRSILKRGDAVQGSEKLYKVVEECIKALAQYYNLEHQIAVKEGRWWIQLLGKTSRRLSKILKEPKIECVWAVAYDIHVWGFHEGKYSIEDIEEDVEHVKWLLNYMRQVITAKQH</sequence>
<gene>
    <name evidence="1" type="ORF">D6D85_07130</name>
</gene>
<keyword evidence="2" id="KW-1185">Reference proteome</keyword>
<dbReference type="GO" id="GO:0004386">
    <property type="term" value="F:helicase activity"/>
    <property type="evidence" value="ECO:0007669"/>
    <property type="project" value="UniProtKB-KW"/>
</dbReference>
<keyword evidence="1" id="KW-0067">ATP-binding</keyword>
<proteinExistence type="predicted"/>
<protein>
    <submittedName>
        <fullName evidence="1">Superfamily I DNA and RNA helicase and helicaseubunit</fullName>
    </submittedName>
</protein>
<dbReference type="Proteomes" id="UP000277582">
    <property type="component" value="Unassembled WGS sequence"/>
</dbReference>
<keyword evidence="1" id="KW-0378">Hydrolase</keyword>
<dbReference type="AlphaFoldDB" id="A0A429GMN1"/>
<dbReference type="EMBL" id="RCOS01000081">
    <property type="protein sequence ID" value="RSN74983.1"/>
    <property type="molecule type" value="Genomic_DNA"/>
</dbReference>
<evidence type="ECO:0000313" key="1">
    <source>
        <dbReference type="EMBL" id="RSN74983.1"/>
    </source>
</evidence>
<keyword evidence="1" id="KW-0347">Helicase</keyword>
<accession>A0A429GMN1</accession>
<dbReference type="Gene3D" id="1.20.120.330">
    <property type="entry name" value="Nucleotidyltransferases domain 2"/>
    <property type="match status" value="1"/>
</dbReference>
<evidence type="ECO:0000313" key="2">
    <source>
        <dbReference type="Proteomes" id="UP000277582"/>
    </source>
</evidence>
<dbReference type="InterPro" id="IPR010268">
    <property type="entry name" value="PaREP1"/>
</dbReference>
<comment type="caution">
    <text evidence="1">The sequence shown here is derived from an EMBL/GenBank/DDBJ whole genome shotgun (WGS) entry which is preliminary data.</text>
</comment>
<reference evidence="1 2" key="1">
    <citation type="submission" date="2018-10" db="EMBL/GenBank/DDBJ databases">
        <title>Co-occurring genomic capacity for anaerobic methane metabolism and dissimilatory sulfite reduction discovered in the Korarchaeota.</title>
        <authorList>
            <person name="Mckay L.J."/>
            <person name="Dlakic M."/>
            <person name="Fields M.W."/>
            <person name="Delmont T.O."/>
            <person name="Eren A.M."/>
            <person name="Jay Z.J."/>
            <person name="Klingelsmith K.B."/>
            <person name="Rusch D.B."/>
            <person name="Inskeep W.P."/>
        </authorList>
    </citation>
    <scope>NUCLEOTIDE SEQUENCE [LARGE SCALE GENOMIC DNA]</scope>
    <source>
        <strain evidence="1 2">MDKW</strain>
    </source>
</reference>
<keyword evidence="1" id="KW-0547">Nucleotide-binding</keyword>
<dbReference type="PANTHER" id="PTHR34237:SF4">
    <property type="entry name" value="PAREP1 FAMILY PROTEIN"/>
    <property type="match status" value="1"/>
</dbReference>
<dbReference type="PANTHER" id="PTHR34237">
    <property type="entry name" value="PAREP8-RELATED"/>
    <property type="match status" value="1"/>
</dbReference>
<organism evidence="1 2">
    <name type="scientific">Candidatus Methanodesulfokora washburnensis</name>
    <dbReference type="NCBI Taxonomy" id="2478471"/>
    <lineage>
        <taxon>Archaea</taxon>
        <taxon>Thermoproteota</taxon>
        <taxon>Candidatus Korarchaeia</taxon>
        <taxon>Candidatus Korarchaeia incertae sedis</taxon>
        <taxon>Candidatus Methanodesulfokora</taxon>
    </lineage>
</organism>